<keyword evidence="2" id="KW-0472">Membrane</keyword>
<feature type="transmembrane region" description="Helical" evidence="2">
    <location>
        <begin position="332"/>
        <end position="354"/>
    </location>
</feature>
<organism evidence="3 4">
    <name type="scientific">Exidia glandulosa HHB12029</name>
    <dbReference type="NCBI Taxonomy" id="1314781"/>
    <lineage>
        <taxon>Eukaryota</taxon>
        <taxon>Fungi</taxon>
        <taxon>Dikarya</taxon>
        <taxon>Basidiomycota</taxon>
        <taxon>Agaricomycotina</taxon>
        <taxon>Agaricomycetes</taxon>
        <taxon>Auriculariales</taxon>
        <taxon>Exidiaceae</taxon>
        <taxon>Exidia</taxon>
    </lineage>
</organism>
<sequence>MSADVVREIPMSEAQVVDSCFEEDAYQSGISLLNQMRATDTKPRSDHVRVLVLLALYPPALHKAKKAPEKGLPVKKPGRGRKKANVDDGTEMQAPLASECTAALTLLHSYTQTVHPVHILRALPGHKHLEGYVAPLLDPDMHDSAVAKRSLILARKQECPDVWAMLREGFIPDPTGRDIEMSQDESGQEDVPPVGRRAWLVLEWLVSAFEEDERRRKASSSKDEPLFLAQLPQARANGATKGPLWDCRKPVTVALYCFTAEGDLPLSQHERQDLGRRLMRIMVNLSITTSSDGPFPYLDPTNLVRSVSRPVRSLPPEAFDAFFRTIAQDAPIFVVSVLFLYLATAASISTAGLFGGDGAQIVRPYIRPRLSAISTLMAPKQTTVGNTDAYRRNMLAKVHMLRAGVRSLHIGQAADDGEWRGAARAGTLQAAVRKAFAPEPGMMSPPGKPVDKELAKDAAMYCESVILLVNTLAI</sequence>
<reference evidence="3 4" key="1">
    <citation type="journal article" date="2016" name="Mol. Biol. Evol.">
        <title>Comparative Genomics of Early-Diverging Mushroom-Forming Fungi Provides Insights into the Origins of Lignocellulose Decay Capabilities.</title>
        <authorList>
            <person name="Nagy L.G."/>
            <person name="Riley R."/>
            <person name="Tritt A."/>
            <person name="Adam C."/>
            <person name="Daum C."/>
            <person name="Floudas D."/>
            <person name="Sun H."/>
            <person name="Yadav J.S."/>
            <person name="Pangilinan J."/>
            <person name="Larsson K.H."/>
            <person name="Matsuura K."/>
            <person name="Barry K."/>
            <person name="Labutti K."/>
            <person name="Kuo R."/>
            <person name="Ohm R.A."/>
            <person name="Bhattacharya S.S."/>
            <person name="Shirouzu T."/>
            <person name="Yoshinaga Y."/>
            <person name="Martin F.M."/>
            <person name="Grigoriev I.V."/>
            <person name="Hibbett D.S."/>
        </authorList>
    </citation>
    <scope>NUCLEOTIDE SEQUENCE [LARGE SCALE GENOMIC DNA]</scope>
    <source>
        <strain evidence="3 4">HHB12029</strain>
    </source>
</reference>
<evidence type="ECO:0000313" key="4">
    <source>
        <dbReference type="Proteomes" id="UP000077266"/>
    </source>
</evidence>
<dbReference type="InParanoid" id="A0A165F091"/>
<name>A0A165F091_EXIGL</name>
<dbReference type="EMBL" id="KV426108">
    <property type="protein sequence ID" value="KZV88078.1"/>
    <property type="molecule type" value="Genomic_DNA"/>
</dbReference>
<proteinExistence type="predicted"/>
<evidence type="ECO:0000256" key="2">
    <source>
        <dbReference type="SAM" id="Phobius"/>
    </source>
</evidence>
<accession>A0A165F091</accession>
<dbReference type="Proteomes" id="UP000077266">
    <property type="component" value="Unassembled WGS sequence"/>
</dbReference>
<keyword evidence="2" id="KW-0812">Transmembrane</keyword>
<dbReference type="AlphaFoldDB" id="A0A165F091"/>
<feature type="region of interest" description="Disordered" evidence="1">
    <location>
        <begin position="66"/>
        <end position="89"/>
    </location>
</feature>
<dbReference type="OrthoDB" id="2337158at2759"/>
<evidence type="ECO:0000256" key="1">
    <source>
        <dbReference type="SAM" id="MobiDB-lite"/>
    </source>
</evidence>
<keyword evidence="4" id="KW-1185">Reference proteome</keyword>
<gene>
    <name evidence="3" type="ORF">EXIGLDRAFT_185949</name>
</gene>
<evidence type="ECO:0000313" key="3">
    <source>
        <dbReference type="EMBL" id="KZV88078.1"/>
    </source>
</evidence>
<protein>
    <submittedName>
        <fullName evidence="3">Uncharacterized protein</fullName>
    </submittedName>
</protein>
<keyword evidence="2" id="KW-1133">Transmembrane helix</keyword>